<feature type="compositionally biased region" description="Basic and acidic residues" evidence="1">
    <location>
        <begin position="154"/>
        <end position="170"/>
    </location>
</feature>
<feature type="compositionally biased region" description="Polar residues" evidence="1">
    <location>
        <begin position="131"/>
        <end position="142"/>
    </location>
</feature>
<dbReference type="OrthoDB" id="10372416at2759"/>
<sequence>MGASASKKPANDTEEVKVTPASKKHANDAAEAKKLPASKKITASATKAKKTPASSKPTRRAKKVTVSSKPAPTKPVVKKPAAKQLPKKKVTAKESPKTPNLPPKRTDVLLPGPHEEAPRARAPTKDHAASANCTVTSPQGRSPSPDPSLQVDYEESKPEVDHEAGEVERSPPRITDTQRVLHPGSPMFPKNVVAVARARALEASMSRRDDPPVATPKASPTPVSTREYLLICFSLRIGSTWPIVPARLPLRRWGPSATARPMPLAHANNYSRCGALQCDKCPVVLLSDTGLARQRNETEFEAGLHHLGYAEPEFLNSPFRID</sequence>
<feature type="region of interest" description="Disordered" evidence="1">
    <location>
        <begin position="1"/>
        <end position="170"/>
    </location>
</feature>
<feature type="compositionally biased region" description="Low complexity" evidence="1">
    <location>
        <begin position="38"/>
        <end position="56"/>
    </location>
</feature>
<organism evidence="2 4">
    <name type="scientific">Phytophthora fragariae</name>
    <dbReference type="NCBI Taxonomy" id="53985"/>
    <lineage>
        <taxon>Eukaryota</taxon>
        <taxon>Sar</taxon>
        <taxon>Stramenopiles</taxon>
        <taxon>Oomycota</taxon>
        <taxon>Peronosporomycetes</taxon>
        <taxon>Peronosporales</taxon>
        <taxon>Peronosporaceae</taxon>
        <taxon>Phytophthora</taxon>
    </lineage>
</organism>
<dbReference type="EMBL" id="QXGD01001283">
    <property type="protein sequence ID" value="KAE9209830.1"/>
    <property type="molecule type" value="Genomic_DNA"/>
</dbReference>
<dbReference type="EMBL" id="QXGB01002139">
    <property type="protein sequence ID" value="KAE9181081.1"/>
    <property type="molecule type" value="Genomic_DNA"/>
</dbReference>
<gene>
    <name evidence="3" type="ORF">PF002_g18995</name>
    <name evidence="2" type="ORF">PF005_g23013</name>
</gene>
<evidence type="ECO:0000313" key="4">
    <source>
        <dbReference type="Proteomes" id="UP000433483"/>
    </source>
</evidence>
<evidence type="ECO:0000313" key="5">
    <source>
        <dbReference type="Proteomes" id="UP000440367"/>
    </source>
</evidence>
<accession>A0A6A3WEQ4</accession>
<evidence type="ECO:0000313" key="3">
    <source>
        <dbReference type="EMBL" id="KAE9209830.1"/>
    </source>
</evidence>
<dbReference type="AlphaFoldDB" id="A0A6A3WEQ4"/>
<reference evidence="4 5" key="1">
    <citation type="submission" date="2018-08" db="EMBL/GenBank/DDBJ databases">
        <title>Genomic investigation of the strawberry pathogen Phytophthora fragariae indicates pathogenicity is determined by transcriptional variation in three key races.</title>
        <authorList>
            <person name="Adams T.M."/>
            <person name="Armitage A.D."/>
            <person name="Sobczyk M.K."/>
            <person name="Bates H.J."/>
            <person name="Dunwell J.M."/>
            <person name="Nellist C.F."/>
            <person name="Harrison R.J."/>
        </authorList>
    </citation>
    <scope>NUCLEOTIDE SEQUENCE [LARGE SCALE GENOMIC DNA]</scope>
    <source>
        <strain evidence="3 5">BC-1</strain>
        <strain evidence="2 4">NOV-27</strain>
    </source>
</reference>
<protein>
    <submittedName>
        <fullName evidence="2">Uncharacterized protein</fullName>
    </submittedName>
</protein>
<comment type="caution">
    <text evidence="2">The sequence shown here is derived from an EMBL/GenBank/DDBJ whole genome shotgun (WGS) entry which is preliminary data.</text>
</comment>
<dbReference type="Proteomes" id="UP000433483">
    <property type="component" value="Unassembled WGS sequence"/>
</dbReference>
<dbReference type="Proteomes" id="UP000440367">
    <property type="component" value="Unassembled WGS sequence"/>
</dbReference>
<evidence type="ECO:0000256" key="1">
    <source>
        <dbReference type="SAM" id="MobiDB-lite"/>
    </source>
</evidence>
<proteinExistence type="predicted"/>
<feature type="compositionally biased region" description="Basic and acidic residues" evidence="1">
    <location>
        <begin position="113"/>
        <end position="128"/>
    </location>
</feature>
<evidence type="ECO:0000313" key="2">
    <source>
        <dbReference type="EMBL" id="KAE9181081.1"/>
    </source>
</evidence>
<keyword evidence="4" id="KW-1185">Reference proteome</keyword>
<feature type="compositionally biased region" description="Basic and acidic residues" evidence="1">
    <location>
        <begin position="25"/>
        <end position="34"/>
    </location>
</feature>
<name>A0A6A3WEQ4_9STRA</name>
<feature type="compositionally biased region" description="Basic residues" evidence="1">
    <location>
        <begin position="76"/>
        <end position="90"/>
    </location>
</feature>